<dbReference type="GO" id="GO:0003700">
    <property type="term" value="F:DNA-binding transcription factor activity"/>
    <property type="evidence" value="ECO:0007669"/>
    <property type="project" value="InterPro"/>
</dbReference>
<dbReference type="CDD" id="cd00090">
    <property type="entry name" value="HTH_ARSR"/>
    <property type="match status" value="1"/>
</dbReference>
<gene>
    <name evidence="2" type="ORF">Aru02nite_00740</name>
</gene>
<feature type="domain" description="HTH arsR-type" evidence="1">
    <location>
        <begin position="19"/>
        <end position="111"/>
    </location>
</feature>
<name>A0A8J3N9Z3_9ACTN</name>
<comment type="caution">
    <text evidence="2">The sequence shown here is derived from an EMBL/GenBank/DDBJ whole genome shotgun (WGS) entry which is preliminary data.</text>
</comment>
<organism evidence="2 3">
    <name type="scientific">Actinocatenispora rupis</name>
    <dbReference type="NCBI Taxonomy" id="519421"/>
    <lineage>
        <taxon>Bacteria</taxon>
        <taxon>Bacillati</taxon>
        <taxon>Actinomycetota</taxon>
        <taxon>Actinomycetes</taxon>
        <taxon>Micromonosporales</taxon>
        <taxon>Micromonosporaceae</taxon>
        <taxon>Actinocatenispora</taxon>
    </lineage>
</organism>
<evidence type="ECO:0000259" key="1">
    <source>
        <dbReference type="SMART" id="SM00418"/>
    </source>
</evidence>
<evidence type="ECO:0000313" key="2">
    <source>
        <dbReference type="EMBL" id="GID09185.1"/>
    </source>
</evidence>
<dbReference type="Gene3D" id="1.10.10.10">
    <property type="entry name" value="Winged helix-like DNA-binding domain superfamily/Winged helix DNA-binding domain"/>
    <property type="match status" value="1"/>
</dbReference>
<sequence>MESYVGIMSEPVVDLTDPRALRALAHPLRLALVGLLRREGPLTATRAGQLLGESSASCSFHLRQLAKYGLVEEAGGGTGRQRPWQATARATRWPHLADDPDLAEASGNLDAVLAEHWLRGVLRWIDDRETEPADWQQAAALGDALLWLTPAELSELTGRVDALFAEYAGRGENAETRPAGARAVSYLQVAYPLPDEDA</sequence>
<dbReference type="Pfam" id="PF12840">
    <property type="entry name" value="HTH_20"/>
    <property type="match status" value="1"/>
</dbReference>
<dbReference type="InterPro" id="IPR001845">
    <property type="entry name" value="HTH_ArsR_DNA-bd_dom"/>
</dbReference>
<dbReference type="InterPro" id="IPR036390">
    <property type="entry name" value="WH_DNA-bd_sf"/>
</dbReference>
<reference evidence="2" key="1">
    <citation type="submission" date="2021-01" db="EMBL/GenBank/DDBJ databases">
        <title>Whole genome shotgun sequence of Actinocatenispora rupis NBRC 107355.</title>
        <authorList>
            <person name="Komaki H."/>
            <person name="Tamura T."/>
        </authorList>
    </citation>
    <scope>NUCLEOTIDE SEQUENCE</scope>
    <source>
        <strain evidence="2">NBRC 107355</strain>
    </source>
</reference>
<accession>A0A8J3N9Z3</accession>
<dbReference type="Proteomes" id="UP000612808">
    <property type="component" value="Unassembled WGS sequence"/>
</dbReference>
<proteinExistence type="predicted"/>
<dbReference type="SUPFAM" id="SSF46785">
    <property type="entry name" value="Winged helix' DNA-binding domain"/>
    <property type="match status" value="1"/>
</dbReference>
<dbReference type="InterPro" id="IPR036388">
    <property type="entry name" value="WH-like_DNA-bd_sf"/>
</dbReference>
<evidence type="ECO:0000313" key="3">
    <source>
        <dbReference type="Proteomes" id="UP000612808"/>
    </source>
</evidence>
<dbReference type="EMBL" id="BOMB01000001">
    <property type="protein sequence ID" value="GID09185.1"/>
    <property type="molecule type" value="Genomic_DNA"/>
</dbReference>
<dbReference type="AlphaFoldDB" id="A0A8J3N9Z3"/>
<keyword evidence="3" id="KW-1185">Reference proteome</keyword>
<dbReference type="SMART" id="SM00418">
    <property type="entry name" value="HTH_ARSR"/>
    <property type="match status" value="1"/>
</dbReference>
<dbReference type="InterPro" id="IPR011991">
    <property type="entry name" value="ArsR-like_HTH"/>
</dbReference>
<protein>
    <submittedName>
        <fullName evidence="2">Transcriptional regulator</fullName>
    </submittedName>
</protein>